<evidence type="ECO:0000256" key="7">
    <source>
        <dbReference type="ARBA" id="ARBA00022777"/>
    </source>
</evidence>
<evidence type="ECO:0000256" key="4">
    <source>
        <dbReference type="ARBA" id="ARBA00022553"/>
    </source>
</evidence>
<dbReference type="Pfam" id="PF00512">
    <property type="entry name" value="HisKA"/>
    <property type="match status" value="1"/>
</dbReference>
<dbReference type="InterPro" id="IPR036097">
    <property type="entry name" value="HisK_dim/P_sf"/>
</dbReference>
<organism evidence="12 13">
    <name type="scientific">Candidatus Dechloromonas phosphorivorans</name>
    <dbReference type="NCBI Taxonomy" id="2899244"/>
    <lineage>
        <taxon>Bacteria</taxon>
        <taxon>Pseudomonadati</taxon>
        <taxon>Pseudomonadota</taxon>
        <taxon>Betaproteobacteria</taxon>
        <taxon>Rhodocyclales</taxon>
        <taxon>Azonexaceae</taxon>
        <taxon>Dechloromonas</taxon>
    </lineage>
</organism>
<dbReference type="Gene3D" id="1.10.287.130">
    <property type="match status" value="1"/>
</dbReference>
<proteinExistence type="predicted"/>
<dbReference type="GO" id="GO:0000155">
    <property type="term" value="F:phosphorelay sensor kinase activity"/>
    <property type="evidence" value="ECO:0007669"/>
    <property type="project" value="InterPro"/>
</dbReference>
<dbReference type="InterPro" id="IPR036890">
    <property type="entry name" value="HATPase_C_sf"/>
</dbReference>
<reference evidence="12 13" key="1">
    <citation type="submission" date="2020-10" db="EMBL/GenBank/DDBJ databases">
        <title>Connecting structure to function with the recovery of over 1000 high-quality activated sludge metagenome-assembled genomes encoding full-length rRNA genes using long-read sequencing.</title>
        <authorList>
            <person name="Singleton C.M."/>
            <person name="Petriglieri F."/>
            <person name="Kristensen J.M."/>
            <person name="Kirkegaard R.H."/>
            <person name="Michaelsen T.Y."/>
            <person name="Andersen M.H."/>
            <person name="Karst S.M."/>
            <person name="Dueholm M.S."/>
            <person name="Nielsen P.H."/>
            <person name="Albertsen M."/>
        </authorList>
    </citation>
    <scope>NUCLEOTIDE SEQUENCE [LARGE SCALE GENOMIC DNA]</scope>
    <source>
        <strain evidence="12">EsbW_18-Q3-R4-48_BATAC.463</strain>
    </source>
</reference>
<evidence type="ECO:0000256" key="9">
    <source>
        <dbReference type="ARBA" id="ARBA00023012"/>
    </source>
</evidence>
<evidence type="ECO:0000313" key="12">
    <source>
        <dbReference type="EMBL" id="MBK7415486.1"/>
    </source>
</evidence>
<dbReference type="EMBL" id="JADJMS010000021">
    <property type="protein sequence ID" value="MBK7415486.1"/>
    <property type="molecule type" value="Genomic_DNA"/>
</dbReference>
<evidence type="ECO:0000259" key="11">
    <source>
        <dbReference type="PROSITE" id="PS50885"/>
    </source>
</evidence>
<dbReference type="Pfam" id="PF02518">
    <property type="entry name" value="HATPase_c"/>
    <property type="match status" value="1"/>
</dbReference>
<accession>A0A935JWX9</accession>
<dbReference type="PRINTS" id="PR00344">
    <property type="entry name" value="BCTRLSENSOR"/>
</dbReference>
<dbReference type="GO" id="GO:0000156">
    <property type="term" value="F:phosphorelay response regulator activity"/>
    <property type="evidence" value="ECO:0007669"/>
    <property type="project" value="TreeGrafter"/>
</dbReference>
<dbReference type="CDD" id="cd00075">
    <property type="entry name" value="HATPase"/>
    <property type="match status" value="1"/>
</dbReference>
<evidence type="ECO:0000256" key="8">
    <source>
        <dbReference type="ARBA" id="ARBA00022840"/>
    </source>
</evidence>
<comment type="subcellular location">
    <subcellularLocation>
        <location evidence="2">Membrane</location>
    </subcellularLocation>
</comment>
<keyword evidence="9" id="KW-0902">Two-component regulatory system</keyword>
<feature type="domain" description="HAMP" evidence="11">
    <location>
        <begin position="172"/>
        <end position="224"/>
    </location>
</feature>
<dbReference type="SUPFAM" id="SSF47384">
    <property type="entry name" value="Homodimeric domain of signal transducing histidine kinase"/>
    <property type="match status" value="1"/>
</dbReference>
<comment type="catalytic activity">
    <reaction evidence="1">
        <text>ATP + protein L-histidine = ADP + protein N-phospho-L-histidine.</text>
        <dbReference type="EC" id="2.7.13.3"/>
    </reaction>
</comment>
<evidence type="ECO:0000256" key="2">
    <source>
        <dbReference type="ARBA" id="ARBA00004370"/>
    </source>
</evidence>
<feature type="domain" description="Histidine kinase" evidence="10">
    <location>
        <begin position="232"/>
        <end position="446"/>
    </location>
</feature>
<dbReference type="GO" id="GO:0016020">
    <property type="term" value="C:membrane"/>
    <property type="evidence" value="ECO:0007669"/>
    <property type="project" value="UniProtKB-SubCell"/>
</dbReference>
<evidence type="ECO:0000256" key="3">
    <source>
        <dbReference type="ARBA" id="ARBA00012438"/>
    </source>
</evidence>
<dbReference type="InterPro" id="IPR003660">
    <property type="entry name" value="HAMP_dom"/>
</dbReference>
<evidence type="ECO:0000256" key="5">
    <source>
        <dbReference type="ARBA" id="ARBA00022679"/>
    </source>
</evidence>
<dbReference type="PANTHER" id="PTHR42878:SF7">
    <property type="entry name" value="SENSOR HISTIDINE KINASE GLRK"/>
    <property type="match status" value="1"/>
</dbReference>
<dbReference type="PANTHER" id="PTHR42878">
    <property type="entry name" value="TWO-COMPONENT HISTIDINE KINASE"/>
    <property type="match status" value="1"/>
</dbReference>
<keyword evidence="6" id="KW-0547">Nucleotide-binding</keyword>
<dbReference type="InterPro" id="IPR004358">
    <property type="entry name" value="Sig_transdc_His_kin-like_C"/>
</dbReference>
<evidence type="ECO:0000313" key="13">
    <source>
        <dbReference type="Proteomes" id="UP000739411"/>
    </source>
</evidence>
<dbReference type="PROSITE" id="PS50109">
    <property type="entry name" value="HIS_KIN"/>
    <property type="match status" value="1"/>
</dbReference>
<comment type="caution">
    <text evidence="12">The sequence shown here is derived from an EMBL/GenBank/DDBJ whole genome shotgun (WGS) entry which is preliminary data.</text>
</comment>
<dbReference type="GO" id="GO:0007234">
    <property type="term" value="P:osmosensory signaling via phosphorelay pathway"/>
    <property type="evidence" value="ECO:0007669"/>
    <property type="project" value="TreeGrafter"/>
</dbReference>
<name>A0A935JWX9_9RHOO</name>
<keyword evidence="4" id="KW-0597">Phosphoprotein</keyword>
<evidence type="ECO:0000259" key="10">
    <source>
        <dbReference type="PROSITE" id="PS50109"/>
    </source>
</evidence>
<dbReference type="InterPro" id="IPR003661">
    <property type="entry name" value="HisK_dim/P_dom"/>
</dbReference>
<sequence>MLVASGYVFTLQTLNSHYRAAIEHASLSSRLSGELEEDLLHMERNLRRYMVLKDAESLNDYVTVRAEWQGHVGAFSRLPPLPEAILNEFQAQLAMENEAFAVLKNTGSAQRLHVVIDELKLRSQNSLDEAKLILDREQEQFLKDSEVLSTRLMLAAGSSVMIALCCLWAIRKLLARLIGRFERALLRLGKGDLKQAIELDGPGDLRWLGRWLEWLRKRLLSLEEGRAQVLRHVSHELKTPLAAMHEGASLLAEEVSGPLTTDQRRIVSILQSNSRRLQDLIEGLLRLQQAGHAAERIGFEAVRFDFLIEHVLETCRLIAGERRIQFQCVLSKTEIVAGREALMTIVHNLLSNAIKFSPDDGCVFITLVQDEDRVSFDVIDQGPGIPEQDKTQIFEPFYRSLASRHVAGIGLGLAIAREFVLAHRGELLLIDSPSGAHFRVVLPLSAPYLRVQPDA</sequence>
<dbReference type="PROSITE" id="PS50885">
    <property type="entry name" value="HAMP"/>
    <property type="match status" value="1"/>
</dbReference>
<dbReference type="Gene3D" id="3.30.565.10">
    <property type="entry name" value="Histidine kinase-like ATPase, C-terminal domain"/>
    <property type="match status" value="1"/>
</dbReference>
<dbReference type="AlphaFoldDB" id="A0A935JWX9"/>
<dbReference type="CDD" id="cd00082">
    <property type="entry name" value="HisKA"/>
    <property type="match status" value="1"/>
</dbReference>
<keyword evidence="7 12" id="KW-0418">Kinase</keyword>
<evidence type="ECO:0000256" key="1">
    <source>
        <dbReference type="ARBA" id="ARBA00000085"/>
    </source>
</evidence>
<protein>
    <recommendedName>
        <fullName evidence="3">histidine kinase</fullName>
        <ecNumber evidence="3">2.7.13.3</ecNumber>
    </recommendedName>
</protein>
<dbReference type="SUPFAM" id="SSF55874">
    <property type="entry name" value="ATPase domain of HSP90 chaperone/DNA topoisomerase II/histidine kinase"/>
    <property type="match status" value="1"/>
</dbReference>
<dbReference type="InterPro" id="IPR050351">
    <property type="entry name" value="BphY/WalK/GraS-like"/>
</dbReference>
<dbReference type="EC" id="2.7.13.3" evidence="3"/>
<dbReference type="SMART" id="SM00388">
    <property type="entry name" value="HisKA"/>
    <property type="match status" value="1"/>
</dbReference>
<keyword evidence="8" id="KW-0067">ATP-binding</keyword>
<dbReference type="InterPro" id="IPR003594">
    <property type="entry name" value="HATPase_dom"/>
</dbReference>
<dbReference type="GO" id="GO:0005524">
    <property type="term" value="F:ATP binding"/>
    <property type="evidence" value="ECO:0007669"/>
    <property type="project" value="UniProtKB-KW"/>
</dbReference>
<dbReference type="SMART" id="SM00387">
    <property type="entry name" value="HATPase_c"/>
    <property type="match status" value="1"/>
</dbReference>
<dbReference type="InterPro" id="IPR005467">
    <property type="entry name" value="His_kinase_dom"/>
</dbReference>
<dbReference type="Proteomes" id="UP000739411">
    <property type="component" value="Unassembled WGS sequence"/>
</dbReference>
<keyword evidence="5" id="KW-0808">Transferase</keyword>
<dbReference type="GO" id="GO:0030295">
    <property type="term" value="F:protein kinase activator activity"/>
    <property type="evidence" value="ECO:0007669"/>
    <property type="project" value="TreeGrafter"/>
</dbReference>
<evidence type="ECO:0000256" key="6">
    <source>
        <dbReference type="ARBA" id="ARBA00022741"/>
    </source>
</evidence>
<gene>
    <name evidence="12" type="ORF">IPJ38_10640</name>
</gene>